<evidence type="ECO:0000256" key="3">
    <source>
        <dbReference type="ARBA" id="ARBA00012756"/>
    </source>
</evidence>
<evidence type="ECO:0000256" key="5">
    <source>
        <dbReference type="ARBA" id="ARBA00023295"/>
    </source>
</evidence>
<evidence type="ECO:0000256" key="2">
    <source>
        <dbReference type="ARBA" id="ARBA00007401"/>
    </source>
</evidence>
<dbReference type="Gene3D" id="2.60.40.10">
    <property type="entry name" value="Immunoglobulins"/>
    <property type="match status" value="2"/>
</dbReference>
<dbReference type="Pfam" id="PF02837">
    <property type="entry name" value="Glyco_hydro_2_N"/>
    <property type="match status" value="1"/>
</dbReference>
<proteinExistence type="inferred from homology"/>
<evidence type="ECO:0000256" key="1">
    <source>
        <dbReference type="ARBA" id="ARBA00001412"/>
    </source>
</evidence>
<dbReference type="PROSITE" id="PS00719">
    <property type="entry name" value="GLYCOSYL_HYDROL_F2_1"/>
    <property type="match status" value="1"/>
</dbReference>
<comment type="caution">
    <text evidence="9">The sequence shown here is derived from an EMBL/GenBank/DDBJ whole genome shotgun (WGS) entry which is preliminary data.</text>
</comment>
<dbReference type="EC" id="3.2.1.23" evidence="3 7"/>
<dbReference type="AlphaFoldDB" id="A0A1E7ZAC1"/>
<dbReference type="InterPro" id="IPR008979">
    <property type="entry name" value="Galactose-bd-like_sf"/>
</dbReference>
<organism evidence="9 10">
    <name type="scientific">Alteromonas confluentis</name>
    <dbReference type="NCBI Taxonomy" id="1656094"/>
    <lineage>
        <taxon>Bacteria</taxon>
        <taxon>Pseudomonadati</taxon>
        <taxon>Pseudomonadota</taxon>
        <taxon>Gammaproteobacteria</taxon>
        <taxon>Alteromonadales</taxon>
        <taxon>Alteromonadaceae</taxon>
        <taxon>Alteromonas/Salinimonas group</taxon>
        <taxon>Alteromonas</taxon>
    </lineage>
</organism>
<keyword evidence="10" id="KW-1185">Reference proteome</keyword>
<keyword evidence="5 7" id="KW-0326">Glycosidase</keyword>
<dbReference type="InterPro" id="IPR023230">
    <property type="entry name" value="Glyco_hydro_2_CS"/>
</dbReference>
<dbReference type="InterPro" id="IPR032312">
    <property type="entry name" value="LacZ_4"/>
</dbReference>
<dbReference type="InterPro" id="IPR023232">
    <property type="entry name" value="Glyco_hydro_2_AS"/>
</dbReference>
<dbReference type="SMART" id="SM01038">
    <property type="entry name" value="Bgal_small_N"/>
    <property type="match status" value="1"/>
</dbReference>
<dbReference type="Pfam" id="PF16353">
    <property type="entry name" value="LacZ_4"/>
    <property type="match status" value="1"/>
</dbReference>
<dbReference type="InterPro" id="IPR050347">
    <property type="entry name" value="Bact_Beta-galactosidase"/>
</dbReference>
<dbReference type="InterPro" id="IPR004199">
    <property type="entry name" value="B-gal_small/dom_5"/>
</dbReference>
<evidence type="ECO:0000256" key="4">
    <source>
        <dbReference type="ARBA" id="ARBA00022801"/>
    </source>
</evidence>
<dbReference type="PRINTS" id="PR00132">
    <property type="entry name" value="GLHYDRLASE2"/>
</dbReference>
<dbReference type="GO" id="GO:0004565">
    <property type="term" value="F:beta-galactosidase activity"/>
    <property type="evidence" value="ECO:0007669"/>
    <property type="project" value="UniProtKB-EC"/>
</dbReference>
<dbReference type="SUPFAM" id="SSF74650">
    <property type="entry name" value="Galactose mutarotase-like"/>
    <property type="match status" value="1"/>
</dbReference>
<dbReference type="InterPro" id="IPR036156">
    <property type="entry name" value="Beta-gal/glucu_dom_sf"/>
</dbReference>
<dbReference type="Proteomes" id="UP000175691">
    <property type="component" value="Unassembled WGS sequence"/>
</dbReference>
<dbReference type="GO" id="GO:0009341">
    <property type="term" value="C:beta-galactosidase complex"/>
    <property type="evidence" value="ECO:0007669"/>
    <property type="project" value="InterPro"/>
</dbReference>
<accession>A0A1E7ZAC1</accession>
<dbReference type="InterPro" id="IPR017853">
    <property type="entry name" value="GH"/>
</dbReference>
<dbReference type="SUPFAM" id="SSF51445">
    <property type="entry name" value="(Trans)glycosidases"/>
    <property type="match status" value="1"/>
</dbReference>
<reference evidence="9 10" key="1">
    <citation type="submission" date="2016-08" db="EMBL/GenBank/DDBJ databases">
        <authorList>
            <person name="Seilhamer J.J."/>
        </authorList>
    </citation>
    <scope>NUCLEOTIDE SEQUENCE [LARGE SCALE GENOMIC DNA]</scope>
    <source>
        <strain evidence="9 10">KCTC 42603</strain>
    </source>
</reference>
<dbReference type="EMBL" id="MDHN01000029">
    <property type="protein sequence ID" value="OFC70478.1"/>
    <property type="molecule type" value="Genomic_DNA"/>
</dbReference>
<dbReference type="SUPFAM" id="SSF49785">
    <property type="entry name" value="Galactose-binding domain-like"/>
    <property type="match status" value="1"/>
</dbReference>
<gene>
    <name evidence="9" type="ORF">BFC18_13700</name>
</gene>
<evidence type="ECO:0000313" key="9">
    <source>
        <dbReference type="EMBL" id="OFC70478.1"/>
    </source>
</evidence>
<name>A0A1E7ZAC1_9ALTE</name>
<dbReference type="Pfam" id="PF02929">
    <property type="entry name" value="Bgal_small_N"/>
    <property type="match status" value="1"/>
</dbReference>
<dbReference type="PROSITE" id="PS00608">
    <property type="entry name" value="GLYCOSYL_HYDROL_F2_2"/>
    <property type="match status" value="1"/>
</dbReference>
<evidence type="ECO:0000313" key="10">
    <source>
        <dbReference type="Proteomes" id="UP000175691"/>
    </source>
</evidence>
<dbReference type="PANTHER" id="PTHR46323:SF2">
    <property type="entry name" value="BETA-GALACTOSIDASE"/>
    <property type="match status" value="1"/>
</dbReference>
<feature type="domain" description="Beta galactosidase small chain/" evidence="8">
    <location>
        <begin position="750"/>
        <end position="1028"/>
    </location>
</feature>
<dbReference type="STRING" id="1656094.BFC18_13700"/>
<evidence type="ECO:0000256" key="6">
    <source>
        <dbReference type="ARBA" id="ARBA00032230"/>
    </source>
</evidence>
<comment type="similarity">
    <text evidence="2 7">Belongs to the glycosyl hydrolase 2 family.</text>
</comment>
<dbReference type="Pfam" id="PF02836">
    <property type="entry name" value="Glyco_hydro_2_C"/>
    <property type="match status" value="1"/>
</dbReference>
<dbReference type="SUPFAM" id="SSF49303">
    <property type="entry name" value="beta-Galactosidase/glucuronidase domain"/>
    <property type="match status" value="2"/>
</dbReference>
<dbReference type="Gene3D" id="3.20.20.80">
    <property type="entry name" value="Glycosidases"/>
    <property type="match status" value="1"/>
</dbReference>
<dbReference type="InterPro" id="IPR014718">
    <property type="entry name" value="GH-type_carb-bd"/>
</dbReference>
<dbReference type="Gene3D" id="2.60.120.260">
    <property type="entry name" value="Galactose-binding domain-like"/>
    <property type="match status" value="1"/>
</dbReference>
<dbReference type="InterPro" id="IPR006103">
    <property type="entry name" value="Glyco_hydro_2_cat"/>
</dbReference>
<dbReference type="GO" id="GO:0030246">
    <property type="term" value="F:carbohydrate binding"/>
    <property type="evidence" value="ECO:0007669"/>
    <property type="project" value="InterPro"/>
</dbReference>
<dbReference type="InterPro" id="IPR006102">
    <property type="entry name" value="Ig-like_GH2"/>
</dbReference>
<dbReference type="InterPro" id="IPR013783">
    <property type="entry name" value="Ig-like_fold"/>
</dbReference>
<dbReference type="InterPro" id="IPR006101">
    <property type="entry name" value="Glyco_hydro_2"/>
</dbReference>
<dbReference type="Gene3D" id="2.70.98.10">
    <property type="match status" value="1"/>
</dbReference>
<dbReference type="PANTHER" id="PTHR46323">
    <property type="entry name" value="BETA-GALACTOSIDASE"/>
    <property type="match status" value="1"/>
</dbReference>
<dbReference type="InterPro" id="IPR011013">
    <property type="entry name" value="Gal_mutarotase_sf_dom"/>
</dbReference>
<dbReference type="InterPro" id="IPR006104">
    <property type="entry name" value="Glyco_hydro_2_N"/>
</dbReference>
<comment type="catalytic activity">
    <reaction evidence="1 7">
        <text>Hydrolysis of terminal non-reducing beta-D-galactose residues in beta-D-galactosides.</text>
        <dbReference type="EC" id="3.2.1.23"/>
    </reaction>
</comment>
<dbReference type="GO" id="GO:0005990">
    <property type="term" value="P:lactose catabolic process"/>
    <property type="evidence" value="ECO:0007669"/>
    <property type="project" value="TreeGrafter"/>
</dbReference>
<evidence type="ECO:0000259" key="8">
    <source>
        <dbReference type="SMART" id="SM01038"/>
    </source>
</evidence>
<dbReference type="Pfam" id="PF00703">
    <property type="entry name" value="Glyco_hydro_2"/>
    <property type="match status" value="1"/>
</dbReference>
<keyword evidence="4 7" id="KW-0378">Hydrolase</keyword>
<protein>
    <recommendedName>
        <fullName evidence="3 7">Beta-galactosidase</fullName>
        <ecNumber evidence="3 7">3.2.1.23</ecNumber>
    </recommendedName>
    <alternativeName>
        <fullName evidence="6 7">Lactase</fullName>
    </alternativeName>
</protein>
<evidence type="ECO:0000256" key="7">
    <source>
        <dbReference type="RuleBase" id="RU361154"/>
    </source>
</evidence>
<sequence length="1031" mass="116431">MAGCADSLTQEKEASSQNDWENPAIFSINSLPDRSYFLSYDSADAAMRDASAENKRLLSLNGLWQFHFSEDPESRPVNFYQPNFDASVWPTIPVPSNWQMHGYDYPVYTTSGYPFPRNKPFISQEYRPVGSYLREFTLPESMSGQRLILHFGAVKSAYYVWVNGVKVGYSQDSKLPAEFDITALVHDGDNTLAVEVYRWSDGSYLEDQDFWRLSGIQRDVFIQAVPQTHLWDLAITASLSDNYRRGQFNVTTTLAQIPKGADSADIRLTLNNPAGDTIWQQEKSVVVKSEETITTFSAEFDDIKPWSAESPTLYDLTIAVTTNGHTEYVHQPVGFRNVEISNGQLKVNGQPIIIKGVNRHEHDPVSGQVVSREAMLNDIRMMKANNINTVRTSHYPNDPYWYTLADKYGLYVIDEANVEAHGYGYDEDMSMGNDPAFKAAIVDRMHGMIERDKNHPSIISWSVGNEIGPGPNIQASYELAKSMDPTRIAQYENRRTWHPGKMTDVIGWMYATEKEINEKYVGNFSEQPFIWVEYSHAMGNSNGNLKELWEFVYAHPQVQGGAIWDWMDQGLLKHEADGTSYYGYGGDFEPAGIEHAGNFCANGLLASDGTPHPALHEVKKVYQNIHTELTKDNQLSIFNRFFFTSLFGFTAHWELLEDGRKTEHGTFQTPGIAPQSSQTISLDGVFGKNFSQQHEYVLNVRFTRNNADALLPAGHEVASDQFILTSSAPTLPPIVTNNKPTIKDAEHTITIHAGETRYTFTKQNAQLQQLELEGKPLLKAPLRPNFWRALTDNDYGNKFGEIAADTYKFAGDKVSVTGIETVRDDDAVQLNFAISLDALHSSGSLHYRIYPDGQADVTFIADLASDLPEMPRFGMTMQLKEGFDEAQWYGRGPFENYQDRKFSADLGIYQQSVSELYTPYIRPQENGNRADTRWLSLQHNKGPSLQVTGMPSFDFSALHNTIADFDHPKEGPNRHTSDIKPRNMTEVNIDWRQRGLGGDTSWGALPYDKYRLLPASQSDAYQLSFRLTPQQ</sequence>